<reference evidence="1" key="1">
    <citation type="submission" date="2019-02" db="EMBL/GenBank/DDBJ databases">
        <authorList>
            <person name="Gruber-Vodicka R. H."/>
            <person name="Seah K. B. B."/>
        </authorList>
    </citation>
    <scope>NUCLEOTIDE SEQUENCE</scope>
    <source>
        <strain evidence="1">BECK_BZ15</strain>
    </source>
</reference>
<name>A0A450T220_9GAMM</name>
<gene>
    <name evidence="1" type="ORF">BECKFW1821A_GA0114235_11042</name>
</gene>
<proteinExistence type="predicted"/>
<dbReference type="AlphaFoldDB" id="A0A450T220"/>
<evidence type="ECO:0000313" key="1">
    <source>
        <dbReference type="EMBL" id="VFJ60556.1"/>
    </source>
</evidence>
<organism evidence="1">
    <name type="scientific">Candidatus Kentrum sp. FW</name>
    <dbReference type="NCBI Taxonomy" id="2126338"/>
    <lineage>
        <taxon>Bacteria</taxon>
        <taxon>Pseudomonadati</taxon>
        <taxon>Pseudomonadota</taxon>
        <taxon>Gammaproteobacteria</taxon>
        <taxon>Candidatus Kentrum</taxon>
    </lineage>
</organism>
<accession>A0A450T220</accession>
<dbReference type="EMBL" id="CAADEW010000104">
    <property type="protein sequence ID" value="VFJ60556.1"/>
    <property type="molecule type" value="Genomic_DNA"/>
</dbReference>
<sequence>MNSCPILALSQNQGFILGKLGPQDTSIMIHLGYLGTVFDASQAGGIIPATGQNQTLIRGKS</sequence>
<protein>
    <submittedName>
        <fullName evidence="1">Uncharacterized protein</fullName>
    </submittedName>
</protein>